<dbReference type="RefSeq" id="WP_048309727.1">
    <property type="nucleotide sequence ID" value="NZ_CP119526.1"/>
</dbReference>
<reference evidence="1" key="1">
    <citation type="submission" date="2015-06" db="EMBL/GenBank/DDBJ databases">
        <authorList>
            <person name="Liu B."/>
            <person name="Wang J."/>
            <person name="Zhu Y."/>
            <person name="Liu G."/>
            <person name="Chen Q."/>
            <person name="Zheng C."/>
            <person name="Che J."/>
            <person name="Ge C."/>
            <person name="Shi H."/>
            <person name="Pan Z."/>
            <person name="Liu X."/>
        </authorList>
    </citation>
    <scope>NUCLEOTIDE SEQUENCE [LARGE SCALE GENOMIC DNA]</scope>
    <source>
        <strain evidence="1">DSM 16346</strain>
    </source>
</reference>
<name>A0A0J6CZX0_9BACL</name>
<keyword evidence="2" id="KW-1185">Reference proteome</keyword>
<evidence type="ECO:0000313" key="2">
    <source>
        <dbReference type="Proteomes" id="UP000035996"/>
    </source>
</evidence>
<dbReference type="AlphaFoldDB" id="A0A0J6CZX0"/>
<comment type="caution">
    <text evidence="1">The sequence shown here is derived from an EMBL/GenBank/DDBJ whole genome shotgun (WGS) entry which is preliminary data.</text>
</comment>
<dbReference type="OrthoDB" id="2738462at2"/>
<sequence length="62" mass="7298">MERNHKQLSDIENLTKVLEEDHCYIVKDGNLISKQLPSHGKTTIFTYQGKVDRFEFQMSEKV</sequence>
<dbReference type="EMBL" id="LELK01000001">
    <property type="protein sequence ID" value="KMM38610.1"/>
    <property type="molecule type" value="Genomic_DNA"/>
</dbReference>
<dbReference type="InterPro" id="IPR035530">
    <property type="entry name" value="PBSX_XtrA"/>
</dbReference>
<dbReference type="Proteomes" id="UP000035996">
    <property type="component" value="Unassembled WGS sequence"/>
</dbReference>
<gene>
    <name evidence="1" type="ORF">AB986_04860</name>
</gene>
<proteinExistence type="predicted"/>
<organism evidence="1 2">
    <name type="scientific">Guptibacillus hwajinpoensis</name>
    <dbReference type="NCBI Taxonomy" id="208199"/>
    <lineage>
        <taxon>Bacteria</taxon>
        <taxon>Bacillati</taxon>
        <taxon>Bacillota</taxon>
        <taxon>Bacilli</taxon>
        <taxon>Bacillales</taxon>
        <taxon>Guptibacillaceae</taxon>
        <taxon>Guptibacillus</taxon>
    </lineage>
</organism>
<dbReference type="Pfam" id="PF17356">
    <property type="entry name" value="PBSX_XtrA"/>
    <property type="match status" value="1"/>
</dbReference>
<protein>
    <submittedName>
        <fullName evidence="1">Uncharacterized protein</fullName>
    </submittedName>
</protein>
<accession>A0A0J6CZX0</accession>
<evidence type="ECO:0000313" key="1">
    <source>
        <dbReference type="EMBL" id="KMM38610.1"/>
    </source>
</evidence>